<feature type="chain" id="PRO_5020191657" evidence="2">
    <location>
        <begin position="26"/>
        <end position="466"/>
    </location>
</feature>
<dbReference type="Proteomes" id="UP000306602">
    <property type="component" value="Unassembled WGS sequence"/>
</dbReference>
<protein>
    <submittedName>
        <fullName evidence="4">Peptidoglycan-binding protein</fullName>
    </submittedName>
</protein>
<dbReference type="Pfam" id="PF01471">
    <property type="entry name" value="PG_binding_1"/>
    <property type="match status" value="1"/>
</dbReference>
<reference evidence="4 5" key="1">
    <citation type="submission" date="2019-04" db="EMBL/GenBank/DDBJ databases">
        <title>Shimia ponticola sp. nov., isolated from seawater.</title>
        <authorList>
            <person name="Kim Y.-O."/>
            <person name="Yoon J.-H."/>
        </authorList>
    </citation>
    <scope>NUCLEOTIDE SEQUENCE [LARGE SCALE GENOMIC DNA]</scope>
    <source>
        <strain evidence="4 5">MYP11</strain>
    </source>
</reference>
<proteinExistence type="predicted"/>
<accession>A0A4S4NFP1</accession>
<evidence type="ECO:0000259" key="3">
    <source>
        <dbReference type="Pfam" id="PF01471"/>
    </source>
</evidence>
<keyword evidence="5" id="KW-1185">Reference proteome</keyword>
<feature type="domain" description="Peptidoglycan binding-like" evidence="3">
    <location>
        <begin position="72"/>
        <end position="115"/>
    </location>
</feature>
<evidence type="ECO:0000313" key="5">
    <source>
        <dbReference type="Proteomes" id="UP000306602"/>
    </source>
</evidence>
<gene>
    <name evidence="4" type="ORF">E4Z66_11005</name>
</gene>
<dbReference type="Gene3D" id="1.10.101.10">
    <property type="entry name" value="PGBD-like superfamily/PGBD"/>
    <property type="match status" value="1"/>
</dbReference>
<dbReference type="RefSeq" id="WP_136463022.1">
    <property type="nucleotide sequence ID" value="NZ_SRKY01000002.1"/>
</dbReference>
<evidence type="ECO:0000256" key="1">
    <source>
        <dbReference type="SAM" id="MobiDB-lite"/>
    </source>
</evidence>
<dbReference type="EMBL" id="SRKY01000002">
    <property type="protein sequence ID" value="THH37427.1"/>
    <property type="molecule type" value="Genomic_DNA"/>
</dbReference>
<organism evidence="4 5">
    <name type="scientific">Aliishimia ponticola</name>
    <dbReference type="NCBI Taxonomy" id="2499833"/>
    <lineage>
        <taxon>Bacteria</taxon>
        <taxon>Pseudomonadati</taxon>
        <taxon>Pseudomonadota</taxon>
        <taxon>Alphaproteobacteria</taxon>
        <taxon>Rhodobacterales</taxon>
        <taxon>Paracoccaceae</taxon>
        <taxon>Aliishimia</taxon>
    </lineage>
</organism>
<sequence>MKSKHLAASLVSAALVTTPITPAVADAGDFIAGAIIGGVIGANAKKQKTRTRTVYKSTRAARPRLPSTQEGRQIQTSLNYFGFNAGRVDGQLGRTSRAAISSYQAHMGYPVTGHLSQYEKDFLLNSHARAQAGGILTSQQIAANPQGPRGLLHVYRDQIAAGNVVVSNPYATPQIAAGAVVPGTVVTSVPVPQGTVVTVAPAGQTAPQPPQTTTVAAAAPAEEAPAPSAAALPNFLGSATTASLASHCNGISLLTNSNGGFTTVSNMTDPHFALNEQFCLARTYAIKQGEDMSSKVAGVTPAQIAQQCAAFGPAMKDQIAAVSLQPKDDVIRATSDFILSTGMAPADLTGTAKICLSSGYRTDDLDVSLASSLMLVALGEQVYGELIGHHLSQGFGVSKRPDLAQGWYKMTTDALAAGAPGVFAPGQPERAALLQKASLGLAGGAPVAAAPKPAAASLPTFSTSGD</sequence>
<feature type="region of interest" description="Disordered" evidence="1">
    <location>
        <begin position="444"/>
        <end position="466"/>
    </location>
</feature>
<keyword evidence="2" id="KW-0732">Signal</keyword>
<comment type="caution">
    <text evidence="4">The sequence shown here is derived from an EMBL/GenBank/DDBJ whole genome shotgun (WGS) entry which is preliminary data.</text>
</comment>
<evidence type="ECO:0000313" key="4">
    <source>
        <dbReference type="EMBL" id="THH37427.1"/>
    </source>
</evidence>
<dbReference type="AlphaFoldDB" id="A0A4S4NFP1"/>
<dbReference type="InterPro" id="IPR036365">
    <property type="entry name" value="PGBD-like_sf"/>
</dbReference>
<dbReference type="InterPro" id="IPR036366">
    <property type="entry name" value="PGBDSf"/>
</dbReference>
<name>A0A4S4NFP1_9RHOB</name>
<dbReference type="SUPFAM" id="SSF47090">
    <property type="entry name" value="PGBD-like"/>
    <property type="match status" value="1"/>
</dbReference>
<feature type="signal peptide" evidence="2">
    <location>
        <begin position="1"/>
        <end position="25"/>
    </location>
</feature>
<feature type="compositionally biased region" description="Low complexity" evidence="1">
    <location>
        <begin position="444"/>
        <end position="459"/>
    </location>
</feature>
<evidence type="ECO:0000256" key="2">
    <source>
        <dbReference type="SAM" id="SignalP"/>
    </source>
</evidence>
<dbReference type="OrthoDB" id="7444491at2"/>
<dbReference type="InterPro" id="IPR002477">
    <property type="entry name" value="Peptidoglycan-bd-like"/>
</dbReference>